<dbReference type="GO" id="GO:0016491">
    <property type="term" value="F:oxidoreductase activity"/>
    <property type="evidence" value="ECO:0007669"/>
    <property type="project" value="UniProtKB-KW"/>
</dbReference>
<dbReference type="InterPro" id="IPR001245">
    <property type="entry name" value="Ser-Thr/Tyr_kinase_cat_dom"/>
</dbReference>
<dbReference type="PROSITE" id="PS50011">
    <property type="entry name" value="PROTEIN_KINASE_DOM"/>
    <property type="match status" value="1"/>
</dbReference>
<keyword evidence="5" id="KW-1185">Reference proteome</keyword>
<dbReference type="GO" id="GO:0030496">
    <property type="term" value="C:midbody"/>
    <property type="evidence" value="ECO:0007669"/>
    <property type="project" value="TreeGrafter"/>
</dbReference>
<dbReference type="InterPro" id="IPR039339">
    <property type="entry name" value="Tex14"/>
</dbReference>
<dbReference type="EMBL" id="VBQZ03000017">
    <property type="protein sequence ID" value="MXQ83600.1"/>
    <property type="molecule type" value="Genomic_DNA"/>
</dbReference>
<feature type="repeat" description="ANK" evidence="2">
    <location>
        <begin position="390"/>
        <end position="422"/>
    </location>
</feature>
<dbReference type="GO" id="GO:0007140">
    <property type="term" value="P:male meiotic nuclear division"/>
    <property type="evidence" value="ECO:0007669"/>
    <property type="project" value="InterPro"/>
</dbReference>
<dbReference type="SMART" id="SM00248">
    <property type="entry name" value="ANK"/>
    <property type="match status" value="2"/>
</dbReference>
<dbReference type="Gene3D" id="1.25.40.20">
    <property type="entry name" value="Ankyrin repeat-containing domain"/>
    <property type="match status" value="1"/>
</dbReference>
<dbReference type="Proteomes" id="UP000322234">
    <property type="component" value="Unassembled WGS sequence"/>
</dbReference>
<feature type="domain" description="Protein kinase" evidence="3">
    <location>
        <begin position="500"/>
        <end position="821"/>
    </location>
</feature>
<name>A0A6B0R212_9CETA</name>
<dbReference type="InterPro" id="IPR000719">
    <property type="entry name" value="Prot_kinase_dom"/>
</dbReference>
<evidence type="ECO:0000259" key="3">
    <source>
        <dbReference type="PROSITE" id="PS50011"/>
    </source>
</evidence>
<accession>A0A6B0R212</accession>
<evidence type="ECO:0000313" key="5">
    <source>
        <dbReference type="Proteomes" id="UP000322234"/>
    </source>
</evidence>
<comment type="caution">
    <text evidence="4">The sequence shown here is derived from an EMBL/GenBank/DDBJ whole genome shotgun (WGS) entry which is preliminary data.</text>
</comment>
<evidence type="ECO:0000313" key="4">
    <source>
        <dbReference type="EMBL" id="MXQ83600.1"/>
    </source>
</evidence>
<dbReference type="InterPro" id="IPR011009">
    <property type="entry name" value="Kinase-like_dom_sf"/>
</dbReference>
<dbReference type="GO" id="GO:0008608">
    <property type="term" value="P:attachment of spindle microtubules to kinetochore"/>
    <property type="evidence" value="ECO:0007669"/>
    <property type="project" value="InterPro"/>
</dbReference>
<sequence>MLRCVDLSRGLLETPDPTGNALMQLKMTALMSTRLCVRGGPGGRRGAAAHQVPLTALPAIPFQKQLTSWVRRPGDSLELSPERLAEAMDSGQDLQVSCLNTEQTRHLQASLSRLHRVVQHARAQRVRLLVDAEYTSLNPALSLLVAALATRWNSSGEGGPWVWNTYQAYLKDTYERLRRDAEAADRAGLAFGVKLVRGAYLDKERKTARLQGTEDPTQPDYEATSQSYSRCLELMLTQVSHRGPMCHLMVASHNEDSVRQATKRMWELGIPPDGPVCFGQLLGMCDHVSLALGQAGYAVYKSIPYGSLEEVIPYLIRRAQENRSVLRGARREQELLSQELRRRLLGRSLRVDGENSAGQTALYLSALLGHSSAVELLLASGANPNHRCLDGSTPVHAGAFSGRSLVLLHLLQAGGDLRLRDQQGHSPQDWAEQGGAKQSWETLELLQLCRAHMSALVHGSELAPAVSLGQWQASSGHSLCGGLRLVQANRVWRPEQTRRPPHVPALGFGQLSSLWPLGLVTGVPFADPKELLPAQGEPDRTYRSSSHTLMANLLWRGHPVTVRQLKVPGAQADVLLADLQHCSALHHPSLLLLMALSPSEDLSGLCLLFEPVWLGSLHVVLHPQGPREEGPPHLVPGLLPSHLLLQVLEALLFLQARWRAHGGLSSHAVQLVRPGLAKVGGLEHGRPLHQRWLQPRPRQGYPWGGPGPGLPPPPELYPWLPLELIRGDTPAATSDLYSFCILAQEVFTGELPWAGRKGPEVKAKLEAGESPALDPLVPAPYQALVRAGLGLGPADRCGSLQSTRYLLREAMAQGPALHTSLQDSASLLGTQSSEERFERKFSAKIQALQGLQRHTHRAALLDPQPCEPNPCLLTHREASHALEAAGREGHEGR</sequence>
<keyword evidence="2" id="KW-0040">ANK repeat</keyword>
<dbReference type="Pfam" id="PF01619">
    <property type="entry name" value="Pro_dh"/>
    <property type="match status" value="1"/>
</dbReference>
<dbReference type="GO" id="GO:0051306">
    <property type="term" value="P:mitotic sister chromatid separation"/>
    <property type="evidence" value="ECO:0007669"/>
    <property type="project" value="InterPro"/>
</dbReference>
<dbReference type="SUPFAM" id="SSF51730">
    <property type="entry name" value="FAD-linked oxidoreductase"/>
    <property type="match status" value="1"/>
</dbReference>
<dbReference type="Gene3D" id="3.20.20.220">
    <property type="match status" value="1"/>
</dbReference>
<dbReference type="InterPro" id="IPR036770">
    <property type="entry name" value="Ankyrin_rpt-contain_sf"/>
</dbReference>
<evidence type="ECO:0000256" key="1">
    <source>
        <dbReference type="ARBA" id="ARBA00023002"/>
    </source>
</evidence>
<dbReference type="PROSITE" id="PS50297">
    <property type="entry name" value="ANK_REP_REGION"/>
    <property type="match status" value="2"/>
</dbReference>
<dbReference type="PANTHER" id="PTHR23060">
    <property type="entry name" value="TESTIS EXPRESSED GENE 14"/>
    <property type="match status" value="1"/>
</dbReference>
<dbReference type="GO" id="GO:0005524">
    <property type="term" value="F:ATP binding"/>
    <property type="evidence" value="ECO:0007669"/>
    <property type="project" value="InterPro"/>
</dbReference>
<dbReference type="SUPFAM" id="SSF48403">
    <property type="entry name" value="Ankyrin repeat"/>
    <property type="match status" value="1"/>
</dbReference>
<dbReference type="InterPro" id="IPR029041">
    <property type="entry name" value="FAD-linked_oxidoreductase-like"/>
</dbReference>
<dbReference type="Pfam" id="PF07714">
    <property type="entry name" value="PK_Tyr_Ser-Thr"/>
    <property type="match status" value="1"/>
</dbReference>
<reference evidence="4" key="1">
    <citation type="submission" date="2019-10" db="EMBL/GenBank/DDBJ databases">
        <title>The sequence and de novo assembly of the wild yak genome.</title>
        <authorList>
            <person name="Liu Y."/>
        </authorList>
    </citation>
    <scope>NUCLEOTIDE SEQUENCE [LARGE SCALE GENOMIC DNA]</scope>
    <source>
        <strain evidence="4">WY2019</strain>
    </source>
</reference>
<evidence type="ECO:0000256" key="2">
    <source>
        <dbReference type="PROSITE-ProRule" id="PRU00023"/>
    </source>
</evidence>
<dbReference type="GO" id="GO:0043063">
    <property type="term" value="P:intercellular bridge organization"/>
    <property type="evidence" value="ECO:0007669"/>
    <property type="project" value="InterPro"/>
</dbReference>
<proteinExistence type="predicted"/>
<dbReference type="InterPro" id="IPR002110">
    <property type="entry name" value="Ankyrin_rpt"/>
</dbReference>
<dbReference type="GO" id="GO:0004672">
    <property type="term" value="F:protein kinase activity"/>
    <property type="evidence" value="ECO:0007669"/>
    <property type="project" value="InterPro"/>
</dbReference>
<feature type="repeat" description="ANK" evidence="2">
    <location>
        <begin position="357"/>
        <end position="389"/>
    </location>
</feature>
<gene>
    <name evidence="4" type="ORF">E5288_WYG014557</name>
</gene>
<organism evidence="4 5">
    <name type="scientific">Bos mutus</name>
    <name type="common">wild yak</name>
    <dbReference type="NCBI Taxonomy" id="72004"/>
    <lineage>
        <taxon>Eukaryota</taxon>
        <taxon>Metazoa</taxon>
        <taxon>Chordata</taxon>
        <taxon>Craniata</taxon>
        <taxon>Vertebrata</taxon>
        <taxon>Euteleostomi</taxon>
        <taxon>Mammalia</taxon>
        <taxon>Eutheria</taxon>
        <taxon>Laurasiatheria</taxon>
        <taxon>Artiodactyla</taxon>
        <taxon>Ruminantia</taxon>
        <taxon>Pecora</taxon>
        <taxon>Bovidae</taxon>
        <taxon>Bovinae</taxon>
        <taxon>Bos</taxon>
    </lineage>
</organism>
<dbReference type="GO" id="GO:0045171">
    <property type="term" value="C:intercellular bridge"/>
    <property type="evidence" value="ECO:0007669"/>
    <property type="project" value="TreeGrafter"/>
</dbReference>
<dbReference type="GO" id="GO:0007094">
    <property type="term" value="P:mitotic spindle assembly checkpoint signaling"/>
    <property type="evidence" value="ECO:0007669"/>
    <property type="project" value="InterPro"/>
</dbReference>
<dbReference type="SUPFAM" id="SSF56112">
    <property type="entry name" value="Protein kinase-like (PK-like)"/>
    <property type="match status" value="1"/>
</dbReference>
<dbReference type="SMART" id="SM00220">
    <property type="entry name" value="S_TKc"/>
    <property type="match status" value="1"/>
</dbReference>
<dbReference type="Gene3D" id="1.10.510.10">
    <property type="entry name" value="Transferase(Phosphotransferase) domain 1"/>
    <property type="match status" value="1"/>
</dbReference>
<dbReference type="InterPro" id="IPR002872">
    <property type="entry name" value="Proline_DH_dom"/>
</dbReference>
<dbReference type="Pfam" id="PF12796">
    <property type="entry name" value="Ank_2"/>
    <property type="match status" value="1"/>
</dbReference>
<dbReference type="AlphaFoldDB" id="A0A6B0R212"/>
<dbReference type="PANTHER" id="PTHR23060:SF2">
    <property type="entry name" value="RHO GTPASE ACTIVATING PROTEIN 33, OPPOSITE STRAND"/>
    <property type="match status" value="1"/>
</dbReference>
<protein>
    <recommendedName>
        <fullName evidence="3">Protein kinase domain-containing protein</fullName>
    </recommendedName>
</protein>
<dbReference type="PROSITE" id="PS50088">
    <property type="entry name" value="ANK_REPEAT"/>
    <property type="match status" value="2"/>
</dbReference>
<dbReference type="GO" id="GO:0000776">
    <property type="term" value="C:kinetochore"/>
    <property type="evidence" value="ECO:0007669"/>
    <property type="project" value="TreeGrafter"/>
</dbReference>
<keyword evidence="1" id="KW-0560">Oxidoreductase</keyword>